<accession>A0A486XTP1</accession>
<dbReference type="EMBL" id="CAAJGR010000006">
    <property type="protein sequence ID" value="VHO05755.1"/>
    <property type="molecule type" value="Genomic_DNA"/>
</dbReference>
<evidence type="ECO:0000256" key="1">
    <source>
        <dbReference type="SAM" id="SignalP"/>
    </source>
</evidence>
<sequence>MNKKKFLLLFVLCCVLPLAAAKLVLEMGWFNGGVSSKGSWQTSEVFLLPASAEKAHWRLAVTPAADTCGTPCLQALYTVQQLYLGLGRKQQHVQPLLLGEHVLPDEFRTFARQAATQTIPATLQGQILLIDQQGLVLLSYPQPLTETDMAPTAKAIRQDLLKLLNYDRTSV</sequence>
<evidence type="ECO:0008006" key="3">
    <source>
        <dbReference type="Google" id="ProtNLM"/>
    </source>
</evidence>
<feature type="signal peptide" evidence="1">
    <location>
        <begin position="1"/>
        <end position="20"/>
    </location>
</feature>
<name>A0A486XTP1_9GAMM</name>
<protein>
    <recommendedName>
        <fullName evidence="3">Transmembrane cytochrome oxidase associated protein</fullName>
    </recommendedName>
</protein>
<proteinExistence type="predicted"/>
<evidence type="ECO:0000313" key="2">
    <source>
        <dbReference type="EMBL" id="VHO05755.1"/>
    </source>
</evidence>
<feature type="chain" id="PRO_5019840796" description="Transmembrane cytochrome oxidase associated protein" evidence="1">
    <location>
        <begin position="21"/>
        <end position="171"/>
    </location>
</feature>
<keyword evidence="1" id="KW-0732">Signal</keyword>
<organism evidence="2">
    <name type="scientific">Rheinheimera sp. BAL341</name>
    <dbReference type="NCBI Taxonomy" id="1708203"/>
    <lineage>
        <taxon>Bacteria</taxon>
        <taxon>Pseudomonadati</taxon>
        <taxon>Pseudomonadota</taxon>
        <taxon>Gammaproteobacteria</taxon>
        <taxon>Chromatiales</taxon>
        <taxon>Chromatiaceae</taxon>
        <taxon>Rheinheimera</taxon>
    </lineage>
</organism>
<reference evidence="2" key="1">
    <citation type="submission" date="2019-04" db="EMBL/GenBank/DDBJ databases">
        <authorList>
            <person name="Brambilla D."/>
        </authorList>
    </citation>
    <scope>NUCLEOTIDE SEQUENCE</scope>
    <source>
        <strain evidence="2">BAL1</strain>
    </source>
</reference>
<gene>
    <name evidence="2" type="ORF">BAL341_2841</name>
</gene>
<dbReference type="AlphaFoldDB" id="A0A486XTP1"/>